<accession>A0AAV5KEB9</accession>
<evidence type="ECO:0000313" key="2">
    <source>
        <dbReference type="EMBL" id="GKV22876.1"/>
    </source>
</evidence>
<dbReference type="PANTHER" id="PTHR47592">
    <property type="entry name" value="PBF68 PROTEIN"/>
    <property type="match status" value="1"/>
</dbReference>
<name>A0AAV5KEB9_9ROSI</name>
<protein>
    <recommendedName>
        <fullName evidence="1">Retrovirus-related Pol polyprotein from transposon TNT 1-94-like beta-barrel domain-containing protein</fullName>
    </recommendedName>
</protein>
<dbReference type="AlphaFoldDB" id="A0AAV5KEB9"/>
<dbReference type="Pfam" id="PF22936">
    <property type="entry name" value="Pol_BBD"/>
    <property type="match status" value="1"/>
</dbReference>
<dbReference type="Proteomes" id="UP001054252">
    <property type="component" value="Unassembled WGS sequence"/>
</dbReference>
<gene>
    <name evidence="2" type="ORF">SLEP1_g32693</name>
</gene>
<feature type="domain" description="Retrovirus-related Pol polyprotein from transposon TNT 1-94-like beta-barrel" evidence="1">
    <location>
        <begin position="187"/>
        <end position="268"/>
    </location>
</feature>
<dbReference type="EMBL" id="BPVZ01000061">
    <property type="protein sequence ID" value="GKV22876.1"/>
    <property type="molecule type" value="Genomic_DNA"/>
</dbReference>
<keyword evidence="3" id="KW-1185">Reference proteome</keyword>
<comment type="caution">
    <text evidence="2">The sequence shown here is derived from an EMBL/GenBank/DDBJ whole genome shotgun (WGS) entry which is preliminary data.</text>
</comment>
<proteinExistence type="predicted"/>
<reference evidence="2 3" key="1">
    <citation type="journal article" date="2021" name="Commun. Biol.">
        <title>The genome of Shorea leprosula (Dipterocarpaceae) highlights the ecological relevance of drought in aseasonal tropical rainforests.</title>
        <authorList>
            <person name="Ng K.K.S."/>
            <person name="Kobayashi M.J."/>
            <person name="Fawcett J.A."/>
            <person name="Hatakeyama M."/>
            <person name="Paape T."/>
            <person name="Ng C.H."/>
            <person name="Ang C.C."/>
            <person name="Tnah L.H."/>
            <person name="Lee C.T."/>
            <person name="Nishiyama T."/>
            <person name="Sese J."/>
            <person name="O'Brien M.J."/>
            <person name="Copetti D."/>
            <person name="Mohd Noor M.I."/>
            <person name="Ong R.C."/>
            <person name="Putra M."/>
            <person name="Sireger I.Z."/>
            <person name="Indrioko S."/>
            <person name="Kosugi Y."/>
            <person name="Izuno A."/>
            <person name="Isagi Y."/>
            <person name="Lee S.L."/>
            <person name="Shimizu K.K."/>
        </authorList>
    </citation>
    <scope>NUCLEOTIDE SEQUENCE [LARGE SCALE GENOMIC DNA]</scope>
    <source>
        <strain evidence="2">214</strain>
    </source>
</reference>
<dbReference type="PANTHER" id="PTHR47592:SF27">
    <property type="entry name" value="OS08G0421700 PROTEIN"/>
    <property type="match status" value="1"/>
</dbReference>
<sequence>MMMKKARLAEELESTVVLGSNGFREERGRRVQVLQEVGPTFFTCLVLGQNESYCRVIFFQVTYSTAKETWNALQKKYDIEEASAKMYAGSWWLHFQMVDDKSVVSQIQELQMLVHEFQSEGIQIDDNLEVVAIIDKLPPSWKEFQKMMHHKQKEITMENLLTRIQVEEEARNQDARTTSGGNISKGWWIDSSAVRHVCKGKSWFKTYFEYDVEKEVRLGDGHTIKVLGQGEVELNFTSGKTLTLKYVLYTPQMRKTLVFGFLLSKAGFN</sequence>
<evidence type="ECO:0000313" key="3">
    <source>
        <dbReference type="Proteomes" id="UP001054252"/>
    </source>
</evidence>
<dbReference type="Pfam" id="PF14223">
    <property type="entry name" value="Retrotran_gag_2"/>
    <property type="match status" value="1"/>
</dbReference>
<dbReference type="InterPro" id="IPR054722">
    <property type="entry name" value="PolX-like_BBD"/>
</dbReference>
<evidence type="ECO:0000259" key="1">
    <source>
        <dbReference type="Pfam" id="PF22936"/>
    </source>
</evidence>
<organism evidence="2 3">
    <name type="scientific">Rubroshorea leprosula</name>
    <dbReference type="NCBI Taxonomy" id="152421"/>
    <lineage>
        <taxon>Eukaryota</taxon>
        <taxon>Viridiplantae</taxon>
        <taxon>Streptophyta</taxon>
        <taxon>Embryophyta</taxon>
        <taxon>Tracheophyta</taxon>
        <taxon>Spermatophyta</taxon>
        <taxon>Magnoliopsida</taxon>
        <taxon>eudicotyledons</taxon>
        <taxon>Gunneridae</taxon>
        <taxon>Pentapetalae</taxon>
        <taxon>rosids</taxon>
        <taxon>malvids</taxon>
        <taxon>Malvales</taxon>
        <taxon>Dipterocarpaceae</taxon>
        <taxon>Rubroshorea</taxon>
    </lineage>
</organism>